<dbReference type="PROSITE" id="PS50977">
    <property type="entry name" value="HTH_TETR_2"/>
    <property type="match status" value="1"/>
</dbReference>
<sequence>MARNKNPEITINRILDAAMDLFLQKGYDNTTIQDIVDYLGDLSKGAIYHHFKSKEEIIEAVIPRLYDSSDSQLLEIKTSTSYTGLEKLKKILLISLKNPGQEKLATAAPNLMKNPRFLTQQLYNTVESIVPNLVEPIIRDGVKDGSIVTDNPKEVAETFMILMNIWINPAIFYSTEEEYKNKFMFFRKLVADLGIPILDDSMLEVLEGYRAIIEKERK</sequence>
<evidence type="ECO:0000256" key="2">
    <source>
        <dbReference type="PROSITE-ProRule" id="PRU00335"/>
    </source>
</evidence>
<dbReference type="PANTHER" id="PTHR43479">
    <property type="entry name" value="ACREF/ENVCD OPERON REPRESSOR-RELATED"/>
    <property type="match status" value="1"/>
</dbReference>
<dbReference type="GO" id="GO:0003677">
    <property type="term" value="F:DNA binding"/>
    <property type="evidence" value="ECO:0007669"/>
    <property type="project" value="UniProtKB-UniRule"/>
</dbReference>
<name>A0A255IKV4_9FIRM</name>
<dbReference type="InterPro" id="IPR001647">
    <property type="entry name" value="HTH_TetR"/>
</dbReference>
<keyword evidence="1 2" id="KW-0238">DNA-binding</keyword>
<dbReference type="InterPro" id="IPR009057">
    <property type="entry name" value="Homeodomain-like_sf"/>
</dbReference>
<evidence type="ECO:0000259" key="3">
    <source>
        <dbReference type="PROSITE" id="PS50977"/>
    </source>
</evidence>
<keyword evidence="5" id="KW-1185">Reference proteome</keyword>
<comment type="caution">
    <text evidence="4">The sequence shown here is derived from an EMBL/GenBank/DDBJ whole genome shotgun (WGS) entry which is preliminary data.</text>
</comment>
<evidence type="ECO:0000256" key="1">
    <source>
        <dbReference type="ARBA" id="ARBA00023125"/>
    </source>
</evidence>
<evidence type="ECO:0000313" key="5">
    <source>
        <dbReference type="Proteomes" id="UP000215694"/>
    </source>
</evidence>
<evidence type="ECO:0000313" key="4">
    <source>
        <dbReference type="EMBL" id="RDY27755.1"/>
    </source>
</evidence>
<dbReference type="AlphaFoldDB" id="A0A255IKV4"/>
<feature type="DNA-binding region" description="H-T-H motif" evidence="2">
    <location>
        <begin position="32"/>
        <end position="51"/>
    </location>
</feature>
<dbReference type="Pfam" id="PF00440">
    <property type="entry name" value="TetR_N"/>
    <property type="match status" value="1"/>
</dbReference>
<dbReference type="EMBL" id="NOJY02000011">
    <property type="protein sequence ID" value="RDY27755.1"/>
    <property type="molecule type" value="Genomic_DNA"/>
</dbReference>
<feature type="domain" description="HTH tetR-type" evidence="3">
    <location>
        <begin position="8"/>
        <end position="69"/>
    </location>
</feature>
<dbReference type="RefSeq" id="WP_094367069.1">
    <property type="nucleotide sequence ID" value="NZ_NOJY02000011.1"/>
</dbReference>
<reference evidence="4 5" key="1">
    <citation type="journal article" date="2017" name="Genome Announc.">
        <title>Draft Genome Sequence of Romboutsia weinsteinii sp. nov. Strain CCRI-19649(T) Isolated from Surface Water.</title>
        <authorList>
            <person name="Maheux A.F."/>
            <person name="Boudreau D.K."/>
            <person name="Berube E."/>
            <person name="Boissinot M."/>
            <person name="Cantin P."/>
            <person name="Raymond F."/>
            <person name="Corbeil J."/>
            <person name="Omar R.F."/>
            <person name="Bergeron M.G."/>
        </authorList>
    </citation>
    <scope>NUCLEOTIDE SEQUENCE [LARGE SCALE GENOMIC DNA]</scope>
    <source>
        <strain evidence="4 5">CCRI-19649</strain>
    </source>
</reference>
<dbReference type="Gene3D" id="1.10.357.10">
    <property type="entry name" value="Tetracycline Repressor, domain 2"/>
    <property type="match status" value="1"/>
</dbReference>
<dbReference type="OrthoDB" id="9814200at2"/>
<accession>A0A255IKV4</accession>
<proteinExistence type="predicted"/>
<organism evidence="4 5">
    <name type="scientific">Romboutsia weinsteinii</name>
    <dbReference type="NCBI Taxonomy" id="2020949"/>
    <lineage>
        <taxon>Bacteria</taxon>
        <taxon>Bacillati</taxon>
        <taxon>Bacillota</taxon>
        <taxon>Clostridia</taxon>
        <taxon>Peptostreptococcales</taxon>
        <taxon>Peptostreptococcaceae</taxon>
        <taxon>Romboutsia</taxon>
    </lineage>
</organism>
<protein>
    <submittedName>
        <fullName evidence="4">TetR/AcrR family transcriptional regulator</fullName>
    </submittedName>
</protein>
<dbReference type="PANTHER" id="PTHR43479:SF11">
    <property type="entry name" value="ACREF_ENVCD OPERON REPRESSOR-RELATED"/>
    <property type="match status" value="1"/>
</dbReference>
<dbReference type="InterPro" id="IPR050624">
    <property type="entry name" value="HTH-type_Tx_Regulator"/>
</dbReference>
<gene>
    <name evidence="4" type="ORF">CHL78_008525</name>
</gene>
<dbReference type="Proteomes" id="UP000215694">
    <property type="component" value="Unassembled WGS sequence"/>
</dbReference>
<dbReference type="SUPFAM" id="SSF46689">
    <property type="entry name" value="Homeodomain-like"/>
    <property type="match status" value="1"/>
</dbReference>